<evidence type="ECO:0000256" key="6">
    <source>
        <dbReference type="ARBA" id="ARBA00022679"/>
    </source>
</evidence>
<dbReference type="SUPFAM" id="SSF63829">
    <property type="entry name" value="Calcium-dependent phosphotriesterase"/>
    <property type="match status" value="3"/>
</dbReference>
<dbReference type="InterPro" id="IPR011006">
    <property type="entry name" value="CheY-like_superfamily"/>
</dbReference>
<evidence type="ECO:0000256" key="10">
    <source>
        <dbReference type="ARBA" id="ARBA00022840"/>
    </source>
</evidence>
<organism evidence="22">
    <name type="scientific">Vecturithrix granuli</name>
    <dbReference type="NCBI Taxonomy" id="1499967"/>
    <lineage>
        <taxon>Bacteria</taxon>
        <taxon>Candidatus Moduliflexota</taxon>
        <taxon>Candidatus Vecturitrichia</taxon>
        <taxon>Candidatus Vecturitrichales</taxon>
        <taxon>Candidatus Vecturitrichaceae</taxon>
        <taxon>Candidatus Vecturithrix</taxon>
    </lineage>
</organism>
<dbReference type="FunFam" id="3.30.565.10:FF:000010">
    <property type="entry name" value="Sensor histidine kinase RcsC"/>
    <property type="match status" value="1"/>
</dbReference>
<dbReference type="GO" id="GO:0000155">
    <property type="term" value="F:phosphorelay sensor kinase activity"/>
    <property type="evidence" value="ECO:0007669"/>
    <property type="project" value="InterPro"/>
</dbReference>
<feature type="region of interest" description="Disordered" evidence="18">
    <location>
        <begin position="1448"/>
        <end position="1468"/>
    </location>
</feature>
<dbReference type="InterPro" id="IPR003661">
    <property type="entry name" value="HisK_dim/P_dom"/>
</dbReference>
<dbReference type="InterPro" id="IPR008207">
    <property type="entry name" value="Sig_transdc_His_kin_Hpt_dom"/>
</dbReference>
<dbReference type="STRING" id="1499967.U27_05330"/>
<evidence type="ECO:0000256" key="4">
    <source>
        <dbReference type="ARBA" id="ARBA00022475"/>
    </source>
</evidence>
<dbReference type="SUPFAM" id="SSF52172">
    <property type="entry name" value="CheY-like"/>
    <property type="match status" value="2"/>
</dbReference>
<dbReference type="InterPro" id="IPR015943">
    <property type="entry name" value="WD40/YVTN_repeat-like_dom_sf"/>
</dbReference>
<dbReference type="SMART" id="SM00387">
    <property type="entry name" value="HATPase_c"/>
    <property type="match status" value="1"/>
</dbReference>
<dbReference type="PROSITE" id="PS50109">
    <property type="entry name" value="HIS_KIN"/>
    <property type="match status" value="1"/>
</dbReference>
<evidence type="ECO:0000259" key="20">
    <source>
        <dbReference type="PROSITE" id="PS50110"/>
    </source>
</evidence>
<dbReference type="PANTHER" id="PTHR45339:SF1">
    <property type="entry name" value="HYBRID SIGNAL TRANSDUCTION HISTIDINE KINASE J"/>
    <property type="match status" value="1"/>
</dbReference>
<dbReference type="InterPro" id="IPR011110">
    <property type="entry name" value="Reg_prop"/>
</dbReference>
<evidence type="ECO:0000256" key="2">
    <source>
        <dbReference type="ARBA" id="ARBA00004651"/>
    </source>
</evidence>
<dbReference type="SMART" id="SM00388">
    <property type="entry name" value="HisKA"/>
    <property type="match status" value="1"/>
</dbReference>
<sequence length="1584" mass="177103">MLMKTRSTYNHCSFWAKIGGLVLLYSVMLLPPLYAQHVESIPIEQGFAQRSVVCIFQDSRGFLWFGTKNGLSRYDGYNFIIFRHDPENPRSLSHNHVTSIYEDASGDLWIGTNGGGLNRFEREQEYFSSYQADPDDPRSLSDNRVFAVHGDQSGSLWIGTLRGLNKLDLKKIDSGSLGDSRSLNNFLLYQADPGDSYSFHNRVFALYEDPAGAFWIGTQGGLKQFDRGTGRYIDYQTDPVYVIYEDQAENFWLGAISGLKKFDRKSGQFIHFHCDSISSLYEDRTGVLWIGTSSGLMQFSLQTEQFLADQPSADALLQSLTDNEVLAMYADRSGVLWIGSRTGIKKVTQETEHFLHYVHDPENPESLSHNEITTVYADRAGMIWIGTAYGMLNRFDPQTGKFRHYQVEQVDPYSQAKMRITSIYEDQSGAFWIGTQGESGGKRAGLKKLVLSPALSDVEGEVEGFDPITEQFTPYYSDPKDPNGLSENNVTAISADHAGMLWIGTFGGGLNRFDPTTEQFLRFQNDPNNPNSLSNDNITTIYEDSANVLWIGTFGGGLDQLVLSEVEGLDRNTQQFTHFRNDPADSYSLSYNWVNSIYEDRSGTLWISTGNGLNKLVPSTGSGQALSGVEGFNRTNKSFIRYTQKDGLPYNSVYGILEDPQGKLWLSTPNGLSRFNPQTEIFRNYDKENGLQVLRFSQGAYAKSQSGEMFFGGVNGFVRFSPAHNAHKPPIVLTDFQIFNKSVRVGADAAEDDSPLKKAITEAQNIVLSYKASVFSFEFAALDYTLPEKNQYAYIMEGFDKEWGYSGTRRVATYTNLPAGEYLFKAKGSNNDEIWNEEGVSVKLTILPPFWETLWFRALMVLGILGAAISIFEMRVHSMKKRQNMLEGQVRERTAELELQKEAAETANRAKSTFLATMSHEIRTPMNGVIGMTNLLLDTELTLHQREFAETIRNSGEALLSIINDILDFSKIEAGKFDLEYHPLNVRDCVESALDLIASKAAEKGLELAYLIEAHVPIAITGDLTRLRQILLNLLSNAVKFTEQGEVVVNVTSESNNLTSHLPLLKGEGEQELPSPRRRGAGGEVSLLHFSVRDTGIGIPEDHKDRLFQSFSQVDASTSRKYGGTGLGLAISKRLIEMMGGTIWVESEIGKGATFHFTIRAQVADSSPPAYLSKEQPSLRGKRVLIVDDNATNRRILTLQTQAWGMQAVAAASGAEALKLLRREPSLDLAILDMHIPEMDGLTLAEKIRQEPGLHELPLIMLTSLGQHEEEEDARLREFAAFLMKPVKPSQLYNTLSDVLAGESRKNGTRREIPAEDLGFDPTLAQRLPLRILLAEDNSTNQQLALLTLERFGYRADVAANGLEVLEAFRSHPYDVILMDVQMPEMDGLVATQHLRQEFPPEQRPYIIAVTANAMHGDRERCLQAGMDEYISKPFEVRELLHALEQSQYGRKPTPGPSQEGNETGSQATILDPAALTRLKATLGKRTATLLPALIENFFKDAVRLQDEARRAFETQQAEEFRRAAHTLKSLSKNFGATAFAELCQALEIQAKDGIFEGTEDLFTQIETEYKKVRDALKKLRENL</sequence>
<dbReference type="eggNOG" id="COG3292">
    <property type="taxonomic scope" value="Bacteria"/>
</dbReference>
<dbReference type="HOGENOM" id="CLU_000445_28_2_0"/>
<dbReference type="InterPro" id="IPR036890">
    <property type="entry name" value="HATPase_C_sf"/>
</dbReference>
<keyword evidence="5 17" id="KW-0597">Phosphoprotein</keyword>
<evidence type="ECO:0000256" key="13">
    <source>
        <dbReference type="ARBA" id="ARBA00023136"/>
    </source>
</evidence>
<dbReference type="Pfam" id="PF07495">
    <property type="entry name" value="Y_Y_Y"/>
    <property type="match status" value="1"/>
</dbReference>
<dbReference type="InterPro" id="IPR001789">
    <property type="entry name" value="Sig_transdc_resp-reg_receiver"/>
</dbReference>
<comment type="catalytic activity">
    <reaction evidence="1">
        <text>ATP + protein L-histidine = ADP + protein N-phospho-L-histidine.</text>
        <dbReference type="EC" id="2.7.13.3"/>
    </reaction>
</comment>
<keyword evidence="7" id="KW-0812">Transmembrane</keyword>
<keyword evidence="11" id="KW-1133">Transmembrane helix</keyword>
<dbReference type="InterPro" id="IPR011123">
    <property type="entry name" value="Y_Y_Y"/>
</dbReference>
<proteinExistence type="predicted"/>
<dbReference type="SMART" id="SM00448">
    <property type="entry name" value="REC"/>
    <property type="match status" value="2"/>
</dbReference>
<feature type="domain" description="Response regulatory" evidence="20">
    <location>
        <begin position="1331"/>
        <end position="1448"/>
    </location>
</feature>
<dbReference type="SUPFAM" id="SSF47384">
    <property type="entry name" value="Homodimeric domain of signal transducing histidine kinase"/>
    <property type="match status" value="1"/>
</dbReference>
<keyword evidence="10" id="KW-0067">ATP-binding</keyword>
<evidence type="ECO:0000256" key="9">
    <source>
        <dbReference type="ARBA" id="ARBA00022777"/>
    </source>
</evidence>
<accession>A0A081C1A1</accession>
<dbReference type="CDD" id="cd17546">
    <property type="entry name" value="REC_hyHK_CKI1_RcsC-like"/>
    <property type="match status" value="1"/>
</dbReference>
<evidence type="ECO:0000259" key="21">
    <source>
        <dbReference type="PROSITE" id="PS50894"/>
    </source>
</evidence>
<dbReference type="Gene3D" id="1.10.287.130">
    <property type="match status" value="1"/>
</dbReference>
<dbReference type="FunFam" id="1.10.287.130:FF:000002">
    <property type="entry name" value="Two-component osmosensing histidine kinase"/>
    <property type="match status" value="1"/>
</dbReference>
<comment type="subcellular location">
    <subcellularLocation>
        <location evidence="2">Cell membrane</location>
        <topology evidence="2">Multi-pass membrane protein</topology>
    </subcellularLocation>
</comment>
<evidence type="ECO:0000256" key="17">
    <source>
        <dbReference type="PROSITE-ProRule" id="PRU00169"/>
    </source>
</evidence>
<dbReference type="InterPro" id="IPR005467">
    <property type="entry name" value="His_kinase_dom"/>
</dbReference>
<dbReference type="Gene3D" id="3.30.565.10">
    <property type="entry name" value="Histidine kinase-like ATPase, C-terminal domain"/>
    <property type="match status" value="1"/>
</dbReference>
<dbReference type="FunFam" id="2.60.40.10:FF:000791">
    <property type="entry name" value="Two-component system sensor histidine kinase/response regulator"/>
    <property type="match status" value="1"/>
</dbReference>
<comment type="subunit">
    <text evidence="14">At low DSF concentrations, interacts with RpfF.</text>
</comment>
<evidence type="ECO:0000256" key="1">
    <source>
        <dbReference type="ARBA" id="ARBA00000085"/>
    </source>
</evidence>
<dbReference type="InterPro" id="IPR004358">
    <property type="entry name" value="Sig_transdc_His_kin-like_C"/>
</dbReference>
<keyword evidence="9 22" id="KW-0418">Kinase</keyword>
<gene>
    <name evidence="22" type="ORF">U27_05330</name>
</gene>
<evidence type="ECO:0000256" key="18">
    <source>
        <dbReference type="SAM" id="MobiDB-lite"/>
    </source>
</evidence>
<reference evidence="22" key="1">
    <citation type="journal article" date="2015" name="PeerJ">
        <title>First genomic representation of candidate bacterial phylum KSB3 points to enhanced environmental sensing as a trigger of wastewater bulking.</title>
        <authorList>
            <person name="Sekiguchi Y."/>
            <person name="Ohashi A."/>
            <person name="Parks D.H."/>
            <person name="Yamauchi T."/>
            <person name="Tyson G.W."/>
            <person name="Hugenholtz P."/>
        </authorList>
    </citation>
    <scope>NUCLEOTIDE SEQUENCE [LARGE SCALE GENOMIC DNA]</scope>
</reference>
<evidence type="ECO:0000313" key="22">
    <source>
        <dbReference type="EMBL" id="GAK58356.1"/>
    </source>
</evidence>
<dbReference type="Pfam" id="PF00512">
    <property type="entry name" value="HisKA"/>
    <property type="match status" value="1"/>
</dbReference>
<dbReference type="Pfam" id="PF01627">
    <property type="entry name" value="Hpt"/>
    <property type="match status" value="1"/>
</dbReference>
<evidence type="ECO:0000313" key="23">
    <source>
        <dbReference type="Proteomes" id="UP000030661"/>
    </source>
</evidence>
<dbReference type="SMART" id="SM00073">
    <property type="entry name" value="HPT"/>
    <property type="match status" value="1"/>
</dbReference>
<dbReference type="InterPro" id="IPR003594">
    <property type="entry name" value="HATPase_dom"/>
</dbReference>
<feature type="compositionally biased region" description="Polar residues" evidence="18">
    <location>
        <begin position="1457"/>
        <end position="1468"/>
    </location>
</feature>
<evidence type="ECO:0000256" key="8">
    <source>
        <dbReference type="ARBA" id="ARBA00022741"/>
    </source>
</evidence>
<evidence type="ECO:0000259" key="19">
    <source>
        <dbReference type="PROSITE" id="PS50109"/>
    </source>
</evidence>
<keyword evidence="6" id="KW-0808">Transferase</keyword>
<evidence type="ECO:0000256" key="15">
    <source>
        <dbReference type="ARBA" id="ARBA00068150"/>
    </source>
</evidence>
<feature type="modified residue" description="4-aspartylphosphate" evidence="17">
    <location>
        <position position="1380"/>
    </location>
</feature>
<dbReference type="GO" id="GO:0005524">
    <property type="term" value="F:ATP binding"/>
    <property type="evidence" value="ECO:0007669"/>
    <property type="project" value="UniProtKB-KW"/>
</dbReference>
<dbReference type="Gene3D" id="2.60.40.10">
    <property type="entry name" value="Immunoglobulins"/>
    <property type="match status" value="1"/>
</dbReference>
<feature type="modified residue" description="Phosphohistidine" evidence="16">
    <location>
        <position position="1526"/>
    </location>
</feature>
<dbReference type="eggNOG" id="COG0642">
    <property type="taxonomic scope" value="Bacteria"/>
</dbReference>
<dbReference type="InterPro" id="IPR036097">
    <property type="entry name" value="HisK_dim/P_sf"/>
</dbReference>
<evidence type="ECO:0000256" key="12">
    <source>
        <dbReference type="ARBA" id="ARBA00023012"/>
    </source>
</evidence>
<evidence type="ECO:0000256" key="7">
    <source>
        <dbReference type="ARBA" id="ARBA00022692"/>
    </source>
</evidence>
<dbReference type="Proteomes" id="UP000030661">
    <property type="component" value="Unassembled WGS sequence"/>
</dbReference>
<dbReference type="CDD" id="cd16922">
    <property type="entry name" value="HATPase_EvgS-ArcB-TorS-like"/>
    <property type="match status" value="1"/>
</dbReference>
<feature type="domain" description="HPt" evidence="21">
    <location>
        <begin position="1487"/>
        <end position="1584"/>
    </location>
</feature>
<dbReference type="Pfam" id="PF07494">
    <property type="entry name" value="Reg_prop"/>
    <property type="match status" value="11"/>
</dbReference>
<dbReference type="CDD" id="cd00082">
    <property type="entry name" value="HisKA"/>
    <property type="match status" value="1"/>
</dbReference>
<feature type="domain" description="Response regulatory" evidence="20">
    <location>
        <begin position="1183"/>
        <end position="1300"/>
    </location>
</feature>
<dbReference type="Gene3D" id="2.130.10.10">
    <property type="entry name" value="YVTN repeat-like/Quinoprotein amine dehydrogenase"/>
    <property type="match status" value="5"/>
</dbReference>
<keyword evidence="13" id="KW-0472">Membrane</keyword>
<dbReference type="Pfam" id="PF02518">
    <property type="entry name" value="HATPase_c"/>
    <property type="match status" value="1"/>
</dbReference>
<keyword evidence="8" id="KW-0547">Nucleotide-binding</keyword>
<evidence type="ECO:0000256" key="16">
    <source>
        <dbReference type="PROSITE-ProRule" id="PRU00110"/>
    </source>
</evidence>
<dbReference type="Gene3D" id="1.20.120.160">
    <property type="entry name" value="HPT domain"/>
    <property type="match status" value="1"/>
</dbReference>
<name>A0A081C1A1_VECG1</name>
<dbReference type="InterPro" id="IPR036641">
    <property type="entry name" value="HPT_dom_sf"/>
</dbReference>
<dbReference type="InterPro" id="IPR013783">
    <property type="entry name" value="Ig-like_fold"/>
</dbReference>
<dbReference type="CDD" id="cd00088">
    <property type="entry name" value="HPT"/>
    <property type="match status" value="1"/>
</dbReference>
<evidence type="ECO:0000256" key="14">
    <source>
        <dbReference type="ARBA" id="ARBA00064003"/>
    </source>
</evidence>
<dbReference type="SUPFAM" id="SSF55874">
    <property type="entry name" value="ATPase domain of HSP90 chaperone/DNA topoisomerase II/histidine kinase"/>
    <property type="match status" value="1"/>
</dbReference>
<dbReference type="SUPFAM" id="SSF47226">
    <property type="entry name" value="Histidine-containing phosphotransfer domain, HPT domain"/>
    <property type="match status" value="1"/>
</dbReference>
<dbReference type="eggNOG" id="COG2205">
    <property type="taxonomic scope" value="Bacteria"/>
</dbReference>
<dbReference type="GO" id="GO:0005886">
    <property type="term" value="C:plasma membrane"/>
    <property type="evidence" value="ECO:0007669"/>
    <property type="project" value="UniProtKB-SubCell"/>
</dbReference>
<dbReference type="PRINTS" id="PR00344">
    <property type="entry name" value="BCTRLSENSOR"/>
</dbReference>
<dbReference type="EMBL" id="DF820467">
    <property type="protein sequence ID" value="GAK58356.1"/>
    <property type="molecule type" value="Genomic_DNA"/>
</dbReference>
<feature type="domain" description="Histidine kinase" evidence="19">
    <location>
        <begin position="917"/>
        <end position="1163"/>
    </location>
</feature>
<keyword evidence="12" id="KW-0902">Two-component regulatory system</keyword>
<feature type="modified residue" description="4-aspartylphosphate" evidence="17">
    <location>
        <position position="1233"/>
    </location>
</feature>
<evidence type="ECO:0000256" key="5">
    <source>
        <dbReference type="ARBA" id="ARBA00022553"/>
    </source>
</evidence>
<evidence type="ECO:0000256" key="11">
    <source>
        <dbReference type="ARBA" id="ARBA00022989"/>
    </source>
</evidence>
<dbReference type="PROSITE" id="PS50894">
    <property type="entry name" value="HPT"/>
    <property type="match status" value="1"/>
</dbReference>
<evidence type="ECO:0000256" key="3">
    <source>
        <dbReference type="ARBA" id="ARBA00012438"/>
    </source>
</evidence>
<dbReference type="Gene3D" id="3.40.50.2300">
    <property type="match status" value="2"/>
</dbReference>
<keyword evidence="4" id="KW-1003">Cell membrane</keyword>
<dbReference type="EC" id="2.7.13.3" evidence="3"/>
<keyword evidence="23" id="KW-1185">Reference proteome</keyword>
<dbReference type="PANTHER" id="PTHR45339">
    <property type="entry name" value="HYBRID SIGNAL TRANSDUCTION HISTIDINE KINASE J"/>
    <property type="match status" value="1"/>
</dbReference>
<dbReference type="PROSITE" id="PS50110">
    <property type="entry name" value="RESPONSE_REGULATORY"/>
    <property type="match status" value="2"/>
</dbReference>
<dbReference type="Pfam" id="PF00072">
    <property type="entry name" value="Response_reg"/>
    <property type="match status" value="2"/>
</dbReference>
<protein>
    <recommendedName>
        <fullName evidence="15">Sensory/regulatory protein RpfC</fullName>
        <ecNumber evidence="3">2.7.13.3</ecNumber>
    </recommendedName>
</protein>